<protein>
    <submittedName>
        <fullName evidence="1">Uncharacterized protein</fullName>
    </submittedName>
</protein>
<sequence>MAEKNIIAAKAGFHLRDFTDSMNQIHFASVVAMPVVSASAMPAKPSKAKCPAIFRTSNRAGIT</sequence>
<dbReference type="AlphaFoldDB" id="A0A7H0GLL8"/>
<name>A0A7H0GLL8_9BURK</name>
<evidence type="ECO:0000313" key="2">
    <source>
        <dbReference type="Proteomes" id="UP000516028"/>
    </source>
</evidence>
<evidence type="ECO:0000313" key="1">
    <source>
        <dbReference type="EMBL" id="QNP49184.1"/>
    </source>
</evidence>
<proteinExistence type="predicted"/>
<dbReference type="KEGG" id="daer:H9K75_03470"/>
<organism evidence="1 2">
    <name type="scientific">Diaphorobacter aerolatus</name>
    <dbReference type="NCBI Taxonomy" id="1288495"/>
    <lineage>
        <taxon>Bacteria</taxon>
        <taxon>Pseudomonadati</taxon>
        <taxon>Pseudomonadota</taxon>
        <taxon>Betaproteobacteria</taxon>
        <taxon>Burkholderiales</taxon>
        <taxon>Comamonadaceae</taxon>
        <taxon>Diaphorobacter</taxon>
    </lineage>
</organism>
<dbReference type="Proteomes" id="UP000516028">
    <property type="component" value="Chromosome"/>
</dbReference>
<keyword evidence="2" id="KW-1185">Reference proteome</keyword>
<gene>
    <name evidence="1" type="ORF">H9K75_03470</name>
</gene>
<dbReference type="RefSeq" id="WP_187724776.1">
    <property type="nucleotide sequence ID" value="NZ_CP060783.1"/>
</dbReference>
<reference evidence="1 2" key="1">
    <citation type="submission" date="2020-08" db="EMBL/GenBank/DDBJ databases">
        <title>Genome sequence of Diaphorobacter aerolatus KACC 16536T.</title>
        <authorList>
            <person name="Hyun D.-W."/>
            <person name="Bae J.-W."/>
        </authorList>
    </citation>
    <scope>NUCLEOTIDE SEQUENCE [LARGE SCALE GENOMIC DNA]</scope>
    <source>
        <strain evidence="1 2">KACC 16536</strain>
    </source>
</reference>
<dbReference type="EMBL" id="CP060783">
    <property type="protein sequence ID" value="QNP49184.1"/>
    <property type="molecule type" value="Genomic_DNA"/>
</dbReference>
<accession>A0A7H0GLL8</accession>